<evidence type="ECO:0000313" key="2">
    <source>
        <dbReference type="EMBL" id="MBB4943885.1"/>
    </source>
</evidence>
<dbReference type="InterPro" id="IPR015035">
    <property type="entry name" value="DUF1918"/>
</dbReference>
<sequence>MKADIGDRLVVESAHLGEPRRIGVITALHHADGSPPYEVRWLDQEHEALVFPGPDAHIEHQGTEPAPS</sequence>
<comment type="caution">
    <text evidence="2">The sequence shown here is derived from an EMBL/GenBank/DDBJ whole genome shotgun (WGS) entry which is preliminary data.</text>
</comment>
<dbReference type="AlphaFoldDB" id="A0A7W7S4S4"/>
<keyword evidence="3" id="KW-1185">Reference proteome</keyword>
<proteinExistence type="predicted"/>
<reference evidence="2 3" key="1">
    <citation type="submission" date="2020-08" db="EMBL/GenBank/DDBJ databases">
        <title>Sequencing the genomes of 1000 actinobacteria strains.</title>
        <authorList>
            <person name="Klenk H.-P."/>
        </authorList>
    </citation>
    <scope>NUCLEOTIDE SEQUENCE [LARGE SCALE GENOMIC DNA]</scope>
    <source>
        <strain evidence="2 3">DSM 43023</strain>
    </source>
</reference>
<evidence type="ECO:0000313" key="3">
    <source>
        <dbReference type="Proteomes" id="UP000534286"/>
    </source>
</evidence>
<dbReference type="EMBL" id="JACHJU010000006">
    <property type="protein sequence ID" value="MBB4943885.1"/>
    <property type="molecule type" value="Genomic_DNA"/>
</dbReference>
<dbReference type="SUPFAM" id="SSF50118">
    <property type="entry name" value="Cell growth inhibitor/plasmid maintenance toxic component"/>
    <property type="match status" value="1"/>
</dbReference>
<protein>
    <recommendedName>
        <fullName evidence="1">DUF1918 domain-containing protein</fullName>
    </recommendedName>
</protein>
<organism evidence="2 3">
    <name type="scientific">Streptosporangium album</name>
    <dbReference type="NCBI Taxonomy" id="47479"/>
    <lineage>
        <taxon>Bacteria</taxon>
        <taxon>Bacillati</taxon>
        <taxon>Actinomycetota</taxon>
        <taxon>Actinomycetes</taxon>
        <taxon>Streptosporangiales</taxon>
        <taxon>Streptosporangiaceae</taxon>
        <taxon>Streptosporangium</taxon>
    </lineage>
</organism>
<dbReference type="Gene3D" id="2.30.30.440">
    <property type="entry name" value="Domain of unknown function DUF1918"/>
    <property type="match status" value="1"/>
</dbReference>
<accession>A0A7W7S4S4</accession>
<feature type="domain" description="DUF1918" evidence="1">
    <location>
        <begin position="1"/>
        <end position="58"/>
    </location>
</feature>
<evidence type="ECO:0000259" key="1">
    <source>
        <dbReference type="Pfam" id="PF08940"/>
    </source>
</evidence>
<name>A0A7W7S4S4_9ACTN</name>
<gene>
    <name evidence="2" type="ORF">FHR32_008286</name>
</gene>
<dbReference type="Proteomes" id="UP000534286">
    <property type="component" value="Unassembled WGS sequence"/>
</dbReference>
<dbReference type="RefSeq" id="WP_184759785.1">
    <property type="nucleotide sequence ID" value="NZ_BAABEK010000062.1"/>
</dbReference>
<dbReference type="Pfam" id="PF08940">
    <property type="entry name" value="DUF1918"/>
    <property type="match status" value="1"/>
</dbReference>